<evidence type="ECO:0000256" key="10">
    <source>
        <dbReference type="ARBA" id="ARBA00033245"/>
    </source>
</evidence>
<accession>A0ABY8VDN1</accession>
<feature type="transmembrane region" description="Helical" evidence="15">
    <location>
        <begin position="256"/>
        <end position="273"/>
    </location>
</feature>
<comment type="function">
    <text evidence="7">Required for the insertion and/or proper folding and/or complex formation of integral membrane proteins into the membrane. Involved in integration of membrane proteins that insert both dependently and independently of the Sec translocase complex, as well as at least some lipoproteins. Aids folding of multispanning membrane proteins.</text>
</comment>
<protein>
    <recommendedName>
        <fullName evidence="3">Membrane protein insertase YidC</fullName>
    </recommendedName>
    <alternativeName>
        <fullName evidence="11">Foldase YidC</fullName>
    </alternativeName>
    <alternativeName>
        <fullName evidence="10">Membrane integrase YidC</fullName>
    </alternativeName>
    <alternativeName>
        <fullName evidence="9">Membrane protein YidC</fullName>
    </alternativeName>
</protein>
<feature type="compositionally biased region" description="Basic residues" evidence="14">
    <location>
        <begin position="361"/>
        <end position="378"/>
    </location>
</feature>
<evidence type="ECO:0000256" key="3">
    <source>
        <dbReference type="ARBA" id="ARBA00015325"/>
    </source>
</evidence>
<comment type="similarity">
    <text evidence="2">Belongs to the OXA1/ALB3/YidC family. Type 1 subfamily.</text>
</comment>
<evidence type="ECO:0000256" key="13">
    <source>
        <dbReference type="SAM" id="Coils"/>
    </source>
</evidence>
<dbReference type="PANTHER" id="PTHR12428">
    <property type="entry name" value="OXA1"/>
    <property type="match status" value="1"/>
</dbReference>
<reference evidence="17 18" key="1">
    <citation type="submission" date="2023-05" db="EMBL/GenBank/DDBJ databases">
        <title>Corynebacterium suedekumii sp. nov. and Corynebacterium breve sp. nov. isolated from raw cow's milk.</title>
        <authorList>
            <person name="Baer M.K."/>
            <person name="Mehl L."/>
            <person name="Hellmuth R."/>
            <person name="Marke G."/>
            <person name="Lipski A."/>
        </authorList>
    </citation>
    <scope>NUCLEOTIDE SEQUENCE [LARGE SCALE GENOMIC DNA]</scope>
    <source>
        <strain evidence="17 18">R4</strain>
    </source>
</reference>
<keyword evidence="6 15" id="KW-0472">Membrane</keyword>
<evidence type="ECO:0000256" key="8">
    <source>
        <dbReference type="ARBA" id="ARBA00026028"/>
    </source>
</evidence>
<evidence type="ECO:0000256" key="12">
    <source>
        <dbReference type="RuleBase" id="RU003945"/>
    </source>
</evidence>
<feature type="transmembrane region" description="Helical" evidence="15">
    <location>
        <begin position="99"/>
        <end position="122"/>
    </location>
</feature>
<evidence type="ECO:0000256" key="6">
    <source>
        <dbReference type="ARBA" id="ARBA00023136"/>
    </source>
</evidence>
<evidence type="ECO:0000313" key="18">
    <source>
        <dbReference type="Proteomes" id="UP001225598"/>
    </source>
</evidence>
<feature type="domain" description="Membrane insertase YidC/Oxa/ALB C-terminal" evidence="16">
    <location>
        <begin position="31"/>
        <end position="265"/>
    </location>
</feature>
<dbReference type="InterPro" id="IPR001708">
    <property type="entry name" value="YidC/ALB3/OXA1/COX18"/>
</dbReference>
<keyword evidence="13" id="KW-0175">Coiled coil</keyword>
<evidence type="ECO:0000256" key="15">
    <source>
        <dbReference type="SAM" id="Phobius"/>
    </source>
</evidence>
<evidence type="ECO:0000256" key="4">
    <source>
        <dbReference type="ARBA" id="ARBA00022692"/>
    </source>
</evidence>
<keyword evidence="4 12" id="KW-0812">Transmembrane</keyword>
<sequence>MELLVFLVSLVLKLWHLVLAGVLRIDAVQSWVASIVLLVVTVRGVIVPIAWRQRLSARRSVLMRPEIAALEKQYGESVQPGDVFALEDGKKAIHQKYGYTPLAGCIPPLIQIPIMIGLYRLILWIARPDQERLASGVGILSATDVEQFQQSTFNGIPIPVYLAMSDSELSRLGVSASAARDFMVPLLVLAVSFTAVNMIVSLVNSYNTMDWESKIARRGFKFILAMSLIVPGFLLWLGLHGPVPLALIVYWFTNNLWTLTQSTIILVILRARYPEGAEHKRKRLADRRELAQERARHERALRRIKRYRREIRRAKSRRQAWHLRKELTEYEETLAAVAEQQAARDKAIAKRQSQLRMARKIQRASNAGKHRRGKHRPKPSPIPLYMRVLAKVMKVIKPVRTGVAKVIPRKQRLEVPAVPPTWRL</sequence>
<comment type="subcellular location">
    <subcellularLocation>
        <location evidence="1 12">Membrane</location>
        <topology evidence="1 12">Multi-pass membrane protein</topology>
    </subcellularLocation>
</comment>
<dbReference type="InterPro" id="IPR028055">
    <property type="entry name" value="YidC/Oxa/ALB_C"/>
</dbReference>
<proteinExistence type="inferred from homology"/>
<gene>
    <name evidence="17" type="primary">yidC</name>
    <name evidence="17" type="ORF">QP027_11980</name>
</gene>
<evidence type="ECO:0000256" key="11">
    <source>
        <dbReference type="ARBA" id="ARBA00033342"/>
    </source>
</evidence>
<dbReference type="Proteomes" id="UP001225598">
    <property type="component" value="Chromosome"/>
</dbReference>
<comment type="subunit">
    <text evidence="8">Interacts with the Sec translocase complex via SecD. Specifically interacts with transmembrane segments of nascent integral membrane proteins during membrane integration.</text>
</comment>
<feature type="coiled-coil region" evidence="13">
    <location>
        <begin position="287"/>
        <end position="324"/>
    </location>
</feature>
<dbReference type="EMBL" id="CP126969">
    <property type="protein sequence ID" value="WIM67770.1"/>
    <property type="molecule type" value="Genomic_DNA"/>
</dbReference>
<evidence type="ECO:0000256" key="9">
    <source>
        <dbReference type="ARBA" id="ARBA00031538"/>
    </source>
</evidence>
<dbReference type="RefSeq" id="WP_284825095.1">
    <property type="nucleotide sequence ID" value="NZ_CP126969.1"/>
</dbReference>
<feature type="region of interest" description="Disordered" evidence="14">
    <location>
        <begin position="361"/>
        <end position="381"/>
    </location>
</feature>
<keyword evidence="18" id="KW-1185">Reference proteome</keyword>
<dbReference type="NCBIfam" id="TIGR03592">
    <property type="entry name" value="yidC_oxa1_cterm"/>
    <property type="match status" value="1"/>
</dbReference>
<feature type="transmembrane region" description="Helical" evidence="15">
    <location>
        <begin position="30"/>
        <end position="51"/>
    </location>
</feature>
<evidence type="ECO:0000256" key="5">
    <source>
        <dbReference type="ARBA" id="ARBA00022989"/>
    </source>
</evidence>
<feature type="transmembrane region" description="Helical" evidence="15">
    <location>
        <begin position="182"/>
        <end position="203"/>
    </location>
</feature>
<name>A0ABY8VDN1_9CORY</name>
<dbReference type="Pfam" id="PF02096">
    <property type="entry name" value="60KD_IMP"/>
    <property type="match status" value="1"/>
</dbReference>
<evidence type="ECO:0000256" key="14">
    <source>
        <dbReference type="SAM" id="MobiDB-lite"/>
    </source>
</evidence>
<dbReference type="PANTHER" id="PTHR12428:SF65">
    <property type="entry name" value="CYTOCHROME C OXIDASE ASSEMBLY PROTEIN COX18, MITOCHONDRIAL"/>
    <property type="match status" value="1"/>
</dbReference>
<evidence type="ECO:0000256" key="1">
    <source>
        <dbReference type="ARBA" id="ARBA00004141"/>
    </source>
</evidence>
<evidence type="ECO:0000256" key="7">
    <source>
        <dbReference type="ARBA" id="ARBA00025034"/>
    </source>
</evidence>
<keyword evidence="5 15" id="KW-1133">Transmembrane helix</keyword>
<evidence type="ECO:0000256" key="2">
    <source>
        <dbReference type="ARBA" id="ARBA00010527"/>
    </source>
</evidence>
<evidence type="ECO:0000313" key="17">
    <source>
        <dbReference type="EMBL" id="WIM67770.1"/>
    </source>
</evidence>
<feature type="transmembrane region" description="Helical" evidence="15">
    <location>
        <begin position="223"/>
        <end position="250"/>
    </location>
</feature>
<organism evidence="17 18">
    <name type="scientific">Corynebacterium breve</name>
    <dbReference type="NCBI Taxonomy" id="3049799"/>
    <lineage>
        <taxon>Bacteria</taxon>
        <taxon>Bacillati</taxon>
        <taxon>Actinomycetota</taxon>
        <taxon>Actinomycetes</taxon>
        <taxon>Mycobacteriales</taxon>
        <taxon>Corynebacteriaceae</taxon>
        <taxon>Corynebacterium</taxon>
    </lineage>
</organism>
<evidence type="ECO:0000259" key="16">
    <source>
        <dbReference type="Pfam" id="PF02096"/>
    </source>
</evidence>